<feature type="transmembrane region" description="Helical" evidence="9">
    <location>
        <begin position="414"/>
        <end position="434"/>
    </location>
</feature>
<keyword evidence="5 9" id="KW-1133">Transmembrane helix</keyword>
<dbReference type="Proteomes" id="UP000010552">
    <property type="component" value="Unassembled WGS sequence"/>
</dbReference>
<feature type="transmembrane region" description="Helical" evidence="9">
    <location>
        <begin position="147"/>
        <end position="169"/>
    </location>
</feature>
<evidence type="ECO:0000256" key="3">
    <source>
        <dbReference type="ARBA" id="ARBA00022475"/>
    </source>
</evidence>
<feature type="region of interest" description="Disordered" evidence="8">
    <location>
        <begin position="1"/>
        <end position="71"/>
    </location>
</feature>
<evidence type="ECO:0000256" key="8">
    <source>
        <dbReference type="SAM" id="MobiDB-lite"/>
    </source>
</evidence>
<evidence type="ECO:0000256" key="2">
    <source>
        <dbReference type="ARBA" id="ARBA00009657"/>
    </source>
</evidence>
<dbReference type="STRING" id="9402.L5KIZ8"/>
<dbReference type="InterPro" id="IPR004156">
    <property type="entry name" value="OATP"/>
</dbReference>
<evidence type="ECO:0000256" key="6">
    <source>
        <dbReference type="ARBA" id="ARBA00023136"/>
    </source>
</evidence>
<evidence type="ECO:0000256" key="1">
    <source>
        <dbReference type="ARBA" id="ARBA00004651"/>
    </source>
</evidence>
<keyword evidence="3" id="KW-1003">Cell membrane</keyword>
<dbReference type="PANTHER" id="PTHR11388">
    <property type="entry name" value="ORGANIC ANION TRANSPORTER"/>
    <property type="match status" value="1"/>
</dbReference>
<feature type="transmembrane region" description="Helical" evidence="9">
    <location>
        <begin position="473"/>
        <end position="496"/>
    </location>
</feature>
<dbReference type="InterPro" id="IPR036058">
    <property type="entry name" value="Kazal_dom_sf"/>
</dbReference>
<dbReference type="GO" id="GO:0016323">
    <property type="term" value="C:basolateral plasma membrane"/>
    <property type="evidence" value="ECO:0007669"/>
    <property type="project" value="TreeGrafter"/>
</dbReference>
<evidence type="ECO:0000256" key="9">
    <source>
        <dbReference type="SAM" id="Phobius"/>
    </source>
</evidence>
<dbReference type="AlphaFoldDB" id="L5KIZ8"/>
<evidence type="ECO:0000256" key="7">
    <source>
        <dbReference type="ARBA" id="ARBA00023157"/>
    </source>
</evidence>
<protein>
    <submittedName>
        <fullName evidence="11">Solute carrier organic anion transporter family member 4C1</fullName>
    </submittedName>
</protein>
<evidence type="ECO:0000256" key="5">
    <source>
        <dbReference type="ARBA" id="ARBA00022989"/>
    </source>
</evidence>
<dbReference type="Pfam" id="PF07648">
    <property type="entry name" value="Kazal_2"/>
    <property type="match status" value="1"/>
</dbReference>
<evidence type="ECO:0000256" key="4">
    <source>
        <dbReference type="ARBA" id="ARBA00022692"/>
    </source>
</evidence>
<comment type="subcellular location">
    <subcellularLocation>
        <location evidence="1">Cell membrane</location>
        <topology evidence="1">Multi-pass membrane protein</topology>
    </subcellularLocation>
</comment>
<dbReference type="Pfam" id="PF03137">
    <property type="entry name" value="OATP"/>
    <property type="match status" value="1"/>
</dbReference>
<dbReference type="InterPro" id="IPR036259">
    <property type="entry name" value="MFS_trans_sf"/>
</dbReference>
<dbReference type="PROSITE" id="PS51465">
    <property type="entry name" value="KAZAL_2"/>
    <property type="match status" value="1"/>
</dbReference>
<feature type="transmembrane region" description="Helical" evidence="9">
    <location>
        <begin position="220"/>
        <end position="242"/>
    </location>
</feature>
<dbReference type="GO" id="GO:0043252">
    <property type="term" value="P:sodium-independent organic anion transport"/>
    <property type="evidence" value="ECO:0007669"/>
    <property type="project" value="TreeGrafter"/>
</dbReference>
<dbReference type="GO" id="GO:0015347">
    <property type="term" value="F:sodium-independent organic anion transmembrane transporter activity"/>
    <property type="evidence" value="ECO:0007669"/>
    <property type="project" value="TreeGrafter"/>
</dbReference>
<feature type="domain" description="Kazal-like" evidence="10">
    <location>
        <begin position="332"/>
        <end position="387"/>
    </location>
</feature>
<keyword evidence="6 9" id="KW-0472">Membrane</keyword>
<dbReference type="InterPro" id="IPR002350">
    <property type="entry name" value="Kazal_dom"/>
</dbReference>
<keyword evidence="12" id="KW-1185">Reference proteome</keyword>
<keyword evidence="7" id="KW-1015">Disulfide bond</keyword>
<gene>
    <name evidence="11" type="ORF">PAL_GLEAN10025002</name>
</gene>
<evidence type="ECO:0000313" key="11">
    <source>
        <dbReference type="EMBL" id="ELK11535.1"/>
    </source>
</evidence>
<organism evidence="11 12">
    <name type="scientific">Pteropus alecto</name>
    <name type="common">Black flying fox</name>
    <dbReference type="NCBI Taxonomy" id="9402"/>
    <lineage>
        <taxon>Eukaryota</taxon>
        <taxon>Metazoa</taxon>
        <taxon>Chordata</taxon>
        <taxon>Craniata</taxon>
        <taxon>Vertebrata</taxon>
        <taxon>Euteleostomi</taxon>
        <taxon>Mammalia</taxon>
        <taxon>Eutheria</taxon>
        <taxon>Laurasiatheria</taxon>
        <taxon>Chiroptera</taxon>
        <taxon>Yinpterochiroptera</taxon>
        <taxon>Pteropodoidea</taxon>
        <taxon>Pteropodidae</taxon>
        <taxon>Pteropodinae</taxon>
        <taxon>Pteropus</taxon>
    </lineage>
</organism>
<feature type="transmembrane region" description="Helical" evidence="9">
    <location>
        <begin position="293"/>
        <end position="311"/>
    </location>
</feature>
<sequence>MKGGKGIENPAFVNSSPDTPRRFSASPSYVEVSVLCSSTQREDSQPHEPQEPPLPSATHPGSREPQSLSEFEEGPCGWGNFQPQCLQLCNTPQGFLVLYCLLALTQGIVVNGLVNISISTIEKRYEMKKVGDLCTGITEDDPRWLGAWWIGFLLAWLFAWSLIIPFSCFPKHLPGTAEIQDGKISQTHQSNGSLQYIDANFGKSFKDFPAALKNLMRNTVFMCLVISTSSEALVTTGFATFLPKFIENQFGLSSSFAATLGGAVLIPGAAFGQILGGILVSKFKMTCKNTMKFAWLTSLIALVLSFVFIYASCENEPFAGVSESYNGTGDLGNLTTPCNANCNCMRSYYYPVCGRDGVQYFSPCFAGCKNSVSQRQPKIYYNCSCIEMKTEIPTAASFGFEAKAGKCETQCTNLPIFLGVFFATIVFTFMAGSIPGPIIFGVTIDSTCILWDINECGIKGACWIYDNIKMAHMLVAISVTCKIVTIFFNGLAVFLYKPPPLDTDVSFQNPNAVGTAVSVECDPHQSRK</sequence>
<feature type="transmembrane region" description="Helical" evidence="9">
    <location>
        <begin position="96"/>
        <end position="118"/>
    </location>
</feature>
<feature type="transmembrane region" description="Helical" evidence="9">
    <location>
        <begin position="254"/>
        <end position="281"/>
    </location>
</feature>
<dbReference type="Gene3D" id="1.20.1250.20">
    <property type="entry name" value="MFS general substrate transporter like domains"/>
    <property type="match status" value="1"/>
</dbReference>
<evidence type="ECO:0000259" key="10">
    <source>
        <dbReference type="PROSITE" id="PS51465"/>
    </source>
</evidence>
<reference evidence="12" key="1">
    <citation type="journal article" date="2013" name="Science">
        <title>Comparative analysis of bat genomes provides insight into the evolution of flight and immunity.</title>
        <authorList>
            <person name="Zhang G."/>
            <person name="Cowled C."/>
            <person name="Shi Z."/>
            <person name="Huang Z."/>
            <person name="Bishop-Lilly K.A."/>
            <person name="Fang X."/>
            <person name="Wynne J.W."/>
            <person name="Xiong Z."/>
            <person name="Baker M.L."/>
            <person name="Zhao W."/>
            <person name="Tachedjian M."/>
            <person name="Zhu Y."/>
            <person name="Zhou P."/>
            <person name="Jiang X."/>
            <person name="Ng J."/>
            <person name="Yang L."/>
            <person name="Wu L."/>
            <person name="Xiao J."/>
            <person name="Feng Y."/>
            <person name="Chen Y."/>
            <person name="Sun X."/>
            <person name="Zhang Y."/>
            <person name="Marsh G.A."/>
            <person name="Crameri G."/>
            <person name="Broder C.C."/>
            <person name="Frey K.G."/>
            <person name="Wang L.F."/>
            <person name="Wang J."/>
        </authorList>
    </citation>
    <scope>NUCLEOTIDE SEQUENCE [LARGE SCALE GENOMIC DNA]</scope>
</reference>
<dbReference type="PANTHER" id="PTHR11388:SF103">
    <property type="entry name" value="SOLUTE CARRIER ORGANIC ANION TRANSPORTER FAMILY MEMBER 4C1"/>
    <property type="match status" value="1"/>
</dbReference>
<dbReference type="SUPFAM" id="SSF103473">
    <property type="entry name" value="MFS general substrate transporter"/>
    <property type="match status" value="1"/>
</dbReference>
<keyword evidence="4 9" id="KW-0812">Transmembrane</keyword>
<evidence type="ECO:0000313" key="12">
    <source>
        <dbReference type="Proteomes" id="UP000010552"/>
    </source>
</evidence>
<name>L5KIZ8_PTEAL</name>
<comment type="similarity">
    <text evidence="2">Belongs to the organo anion transporter (TC 2.A.60) family.</text>
</comment>
<proteinExistence type="inferred from homology"/>
<dbReference type="SUPFAM" id="SSF100895">
    <property type="entry name" value="Kazal-type serine protease inhibitors"/>
    <property type="match status" value="1"/>
</dbReference>
<dbReference type="eggNOG" id="KOG3626">
    <property type="taxonomic scope" value="Eukaryota"/>
</dbReference>
<feature type="compositionally biased region" description="Basic and acidic residues" evidence="8">
    <location>
        <begin position="40"/>
        <end position="50"/>
    </location>
</feature>
<dbReference type="EMBL" id="KB030673">
    <property type="protein sequence ID" value="ELK11535.1"/>
    <property type="molecule type" value="Genomic_DNA"/>
</dbReference>
<dbReference type="InParanoid" id="L5KIZ8"/>
<accession>L5KIZ8</accession>